<dbReference type="PROSITE" id="PS50949">
    <property type="entry name" value="HTH_GNTR"/>
    <property type="match status" value="1"/>
</dbReference>
<dbReference type="GO" id="GO:0003700">
    <property type="term" value="F:DNA-binding transcription factor activity"/>
    <property type="evidence" value="ECO:0007669"/>
    <property type="project" value="InterPro"/>
</dbReference>
<dbReference type="Gene3D" id="1.20.120.530">
    <property type="entry name" value="GntR ligand-binding domain-like"/>
    <property type="match status" value="1"/>
</dbReference>
<dbReference type="SUPFAM" id="SSF48008">
    <property type="entry name" value="GntR ligand-binding domain-like"/>
    <property type="match status" value="1"/>
</dbReference>
<protein>
    <submittedName>
        <fullName evidence="5">DNA-binding GntR family transcriptional regulator</fullName>
    </submittedName>
</protein>
<dbReference type="Proteomes" id="UP000247591">
    <property type="component" value="Unassembled WGS sequence"/>
</dbReference>
<proteinExistence type="predicted"/>
<dbReference type="RefSeq" id="WP_211325115.1">
    <property type="nucleotide sequence ID" value="NZ_QJSP01000012.1"/>
</dbReference>
<name>A0A318RER8_WILLI</name>
<accession>A0A318RER8</accession>
<comment type="caution">
    <text evidence="5">The sequence shown here is derived from an EMBL/GenBank/DDBJ whole genome shotgun (WGS) entry which is preliminary data.</text>
</comment>
<dbReference type="InterPro" id="IPR036390">
    <property type="entry name" value="WH_DNA-bd_sf"/>
</dbReference>
<dbReference type="InterPro" id="IPR011711">
    <property type="entry name" value="GntR_C"/>
</dbReference>
<dbReference type="CDD" id="cd07377">
    <property type="entry name" value="WHTH_GntR"/>
    <property type="match status" value="1"/>
</dbReference>
<keyword evidence="2 5" id="KW-0238">DNA-binding</keyword>
<gene>
    <name evidence="5" type="ORF">DFR67_112176</name>
</gene>
<dbReference type="EMBL" id="QJSP01000012">
    <property type="protein sequence ID" value="PYE14714.1"/>
    <property type="molecule type" value="Genomic_DNA"/>
</dbReference>
<dbReference type="SMART" id="SM00345">
    <property type="entry name" value="HTH_GNTR"/>
    <property type="match status" value="1"/>
</dbReference>
<evidence type="ECO:0000259" key="4">
    <source>
        <dbReference type="PROSITE" id="PS50949"/>
    </source>
</evidence>
<keyword evidence="6" id="KW-1185">Reference proteome</keyword>
<feature type="domain" description="HTH gntR-type" evidence="4">
    <location>
        <begin position="2"/>
        <end position="69"/>
    </location>
</feature>
<evidence type="ECO:0000256" key="1">
    <source>
        <dbReference type="ARBA" id="ARBA00023015"/>
    </source>
</evidence>
<evidence type="ECO:0000256" key="3">
    <source>
        <dbReference type="ARBA" id="ARBA00023163"/>
    </source>
</evidence>
<dbReference type="GO" id="GO:0003677">
    <property type="term" value="F:DNA binding"/>
    <property type="evidence" value="ECO:0007669"/>
    <property type="project" value="UniProtKB-KW"/>
</dbReference>
<dbReference type="Pfam" id="PF07729">
    <property type="entry name" value="FCD"/>
    <property type="match status" value="1"/>
</dbReference>
<dbReference type="Pfam" id="PF00392">
    <property type="entry name" value="GntR"/>
    <property type="match status" value="1"/>
</dbReference>
<evidence type="ECO:0000313" key="5">
    <source>
        <dbReference type="EMBL" id="PYE14714.1"/>
    </source>
</evidence>
<keyword evidence="1" id="KW-0805">Transcription regulation</keyword>
<organism evidence="5 6">
    <name type="scientific">Williamsia limnetica</name>
    <dbReference type="NCBI Taxonomy" id="882452"/>
    <lineage>
        <taxon>Bacteria</taxon>
        <taxon>Bacillati</taxon>
        <taxon>Actinomycetota</taxon>
        <taxon>Actinomycetes</taxon>
        <taxon>Mycobacteriales</taxon>
        <taxon>Nocardiaceae</taxon>
        <taxon>Williamsia</taxon>
    </lineage>
</organism>
<dbReference type="InterPro" id="IPR000524">
    <property type="entry name" value="Tscrpt_reg_HTH_GntR"/>
</dbReference>
<dbReference type="AlphaFoldDB" id="A0A318RER8"/>
<dbReference type="SUPFAM" id="SSF46785">
    <property type="entry name" value="Winged helix' DNA-binding domain"/>
    <property type="match status" value="1"/>
</dbReference>
<dbReference type="PANTHER" id="PTHR43537">
    <property type="entry name" value="TRANSCRIPTIONAL REGULATOR, GNTR FAMILY"/>
    <property type="match status" value="1"/>
</dbReference>
<evidence type="ECO:0000256" key="2">
    <source>
        <dbReference type="ARBA" id="ARBA00023125"/>
    </source>
</evidence>
<dbReference type="InterPro" id="IPR008920">
    <property type="entry name" value="TF_FadR/GntR_C"/>
</dbReference>
<dbReference type="PANTHER" id="PTHR43537:SF24">
    <property type="entry name" value="GLUCONATE OPERON TRANSCRIPTIONAL REPRESSOR"/>
    <property type="match status" value="1"/>
</dbReference>
<dbReference type="InterPro" id="IPR036388">
    <property type="entry name" value="WH-like_DNA-bd_sf"/>
</dbReference>
<evidence type="ECO:0000313" key="6">
    <source>
        <dbReference type="Proteomes" id="UP000247591"/>
    </source>
</evidence>
<sequence>MTRAVDRVYAHIRDAIVDGRYAPGARLGEVEIADLTSTSRTPVREALRQLEMEGLVEVLPHRGARVYEWTAEDLEEIYDLRMTLEAMAAARAASRIEPKDIDRMAELCDLIEVAAVSGPDQRLDLVAQLNDEFHAIVRSAAASNRLTTMLGAVIQLPLVMRTFHRYAPEDLTRSCAHHRDLVAALRNRDEVWAESVMRAHVRAAKSVLLQALAADTRPVATAAANGARSS</sequence>
<keyword evidence="3" id="KW-0804">Transcription</keyword>
<reference evidence="5 6" key="1">
    <citation type="submission" date="2018-06" db="EMBL/GenBank/DDBJ databases">
        <title>Genomic Encyclopedia of Type Strains, Phase IV (KMG-IV): sequencing the most valuable type-strain genomes for metagenomic binning, comparative biology and taxonomic classification.</title>
        <authorList>
            <person name="Goeker M."/>
        </authorList>
    </citation>
    <scope>NUCLEOTIDE SEQUENCE [LARGE SCALE GENOMIC DNA]</scope>
    <source>
        <strain evidence="5 6">DSM 45521</strain>
    </source>
</reference>
<dbReference type="Gene3D" id="1.10.10.10">
    <property type="entry name" value="Winged helix-like DNA-binding domain superfamily/Winged helix DNA-binding domain"/>
    <property type="match status" value="1"/>
</dbReference>
<dbReference type="SMART" id="SM00895">
    <property type="entry name" value="FCD"/>
    <property type="match status" value="1"/>
</dbReference>